<evidence type="ECO:0000256" key="8">
    <source>
        <dbReference type="ARBA" id="ARBA00048336"/>
    </source>
</evidence>
<dbReference type="OrthoDB" id="9801841at2"/>
<keyword evidence="6" id="KW-0464">Manganese</keyword>
<sequence>MKIAQLTDVGAKRQTNQDQVGVFNNQDQLQLLVLCDGMGGHNAGDVASEMALFHIGHAWEQTEAMTDSQFVMDWMVDMISQANTRVYEKGQQYLGLQGMGTTLIAVVVLDGQALIAHVGDSRVYQIKNRLIEQVTKDHSFVQELVDSQVITEEEAQTHPQRNIVTRAIGTDQTVNIETQILPLELEDVLLICSDGLTDMIPATEAIEVFNQATTLEEAAEALISAANASGGKDNISVILAQIEGSDIG</sequence>
<keyword evidence="11" id="KW-1185">Reference proteome</keyword>
<dbReference type="SUPFAM" id="SSF81606">
    <property type="entry name" value="PP2C-like"/>
    <property type="match status" value="1"/>
</dbReference>
<keyword evidence="3" id="KW-0479">Metal-binding</keyword>
<gene>
    <name evidence="10" type="ORF">SAMN04487984_0187</name>
</gene>
<comment type="cofactor">
    <cofactor evidence="1">
        <name>Mn(2+)</name>
        <dbReference type="ChEBI" id="CHEBI:29035"/>
    </cofactor>
</comment>
<evidence type="ECO:0000256" key="6">
    <source>
        <dbReference type="ARBA" id="ARBA00023211"/>
    </source>
</evidence>
<evidence type="ECO:0000259" key="9">
    <source>
        <dbReference type="PROSITE" id="PS51746"/>
    </source>
</evidence>
<keyword evidence="5" id="KW-0904">Protein phosphatase</keyword>
<evidence type="ECO:0000256" key="3">
    <source>
        <dbReference type="ARBA" id="ARBA00022723"/>
    </source>
</evidence>
<dbReference type="GO" id="GO:0004722">
    <property type="term" value="F:protein serine/threonine phosphatase activity"/>
    <property type="evidence" value="ECO:0007669"/>
    <property type="project" value="UniProtKB-EC"/>
</dbReference>
<dbReference type="GO" id="GO:0046872">
    <property type="term" value="F:metal ion binding"/>
    <property type="evidence" value="ECO:0007669"/>
    <property type="project" value="UniProtKB-KW"/>
</dbReference>
<evidence type="ECO:0000256" key="4">
    <source>
        <dbReference type="ARBA" id="ARBA00022801"/>
    </source>
</evidence>
<evidence type="ECO:0000256" key="1">
    <source>
        <dbReference type="ARBA" id="ARBA00001936"/>
    </source>
</evidence>
<dbReference type="InterPro" id="IPR001932">
    <property type="entry name" value="PPM-type_phosphatase-like_dom"/>
</dbReference>
<keyword evidence="4" id="KW-0378">Hydrolase</keyword>
<dbReference type="EC" id="3.1.3.16" evidence="2"/>
<comment type="catalytic activity">
    <reaction evidence="7">
        <text>O-phospho-L-seryl-[protein] + H2O = L-seryl-[protein] + phosphate</text>
        <dbReference type="Rhea" id="RHEA:20629"/>
        <dbReference type="Rhea" id="RHEA-COMP:9863"/>
        <dbReference type="Rhea" id="RHEA-COMP:11604"/>
        <dbReference type="ChEBI" id="CHEBI:15377"/>
        <dbReference type="ChEBI" id="CHEBI:29999"/>
        <dbReference type="ChEBI" id="CHEBI:43474"/>
        <dbReference type="ChEBI" id="CHEBI:83421"/>
        <dbReference type="EC" id="3.1.3.16"/>
    </reaction>
</comment>
<evidence type="ECO:0000313" key="11">
    <source>
        <dbReference type="Proteomes" id="UP000243884"/>
    </source>
</evidence>
<dbReference type="PROSITE" id="PS51746">
    <property type="entry name" value="PPM_2"/>
    <property type="match status" value="1"/>
</dbReference>
<accession>A0A1W1Y3R9</accession>
<proteinExistence type="predicted"/>
<feature type="domain" description="PPM-type phosphatase" evidence="9">
    <location>
        <begin position="3"/>
        <end position="242"/>
    </location>
</feature>
<protein>
    <recommendedName>
        <fullName evidence="2">protein-serine/threonine phosphatase</fullName>
        <ecNumber evidence="2">3.1.3.16</ecNumber>
    </recommendedName>
</protein>
<dbReference type="SMART" id="SM00332">
    <property type="entry name" value="PP2Cc"/>
    <property type="match status" value="1"/>
</dbReference>
<dbReference type="PANTHER" id="PTHR47992">
    <property type="entry name" value="PROTEIN PHOSPHATASE"/>
    <property type="match status" value="1"/>
</dbReference>
<dbReference type="AlphaFoldDB" id="A0A1W1Y3R9"/>
<reference evidence="11" key="1">
    <citation type="submission" date="2017-04" db="EMBL/GenBank/DDBJ databases">
        <authorList>
            <person name="Varghese N."/>
            <person name="Submissions S."/>
        </authorList>
    </citation>
    <scope>NUCLEOTIDE SEQUENCE [LARGE SCALE GENOMIC DNA]</scope>
    <source>
        <strain evidence="11">DSM 21500</strain>
    </source>
</reference>
<dbReference type="EMBL" id="FWXK01000001">
    <property type="protein sequence ID" value="SMC30471.1"/>
    <property type="molecule type" value="Genomic_DNA"/>
</dbReference>
<dbReference type="Proteomes" id="UP000243884">
    <property type="component" value="Unassembled WGS sequence"/>
</dbReference>
<name>A0A1W1Y3R9_9LACT</name>
<dbReference type="Pfam" id="PF13672">
    <property type="entry name" value="PP2C_2"/>
    <property type="match status" value="1"/>
</dbReference>
<evidence type="ECO:0000313" key="10">
    <source>
        <dbReference type="EMBL" id="SMC30471.1"/>
    </source>
</evidence>
<dbReference type="Gene3D" id="3.60.40.10">
    <property type="entry name" value="PPM-type phosphatase domain"/>
    <property type="match status" value="1"/>
</dbReference>
<dbReference type="CDD" id="cd00143">
    <property type="entry name" value="PP2Cc"/>
    <property type="match status" value="1"/>
</dbReference>
<evidence type="ECO:0000256" key="2">
    <source>
        <dbReference type="ARBA" id="ARBA00013081"/>
    </source>
</evidence>
<dbReference type="NCBIfam" id="NF033484">
    <property type="entry name" value="Stp1_PP2C_phos"/>
    <property type="match status" value="1"/>
</dbReference>
<dbReference type="STRING" id="371602.SAMN04487984_0187"/>
<dbReference type="InterPro" id="IPR015655">
    <property type="entry name" value="PP2C"/>
</dbReference>
<dbReference type="FunFam" id="3.60.40.10:FF:000002">
    <property type="entry name" value="Serine/threonine phosphatase stp"/>
    <property type="match status" value="1"/>
</dbReference>
<dbReference type="InterPro" id="IPR036457">
    <property type="entry name" value="PPM-type-like_dom_sf"/>
</dbReference>
<evidence type="ECO:0000256" key="7">
    <source>
        <dbReference type="ARBA" id="ARBA00047761"/>
    </source>
</evidence>
<evidence type="ECO:0000256" key="5">
    <source>
        <dbReference type="ARBA" id="ARBA00022912"/>
    </source>
</evidence>
<comment type="catalytic activity">
    <reaction evidence="8">
        <text>O-phospho-L-threonyl-[protein] + H2O = L-threonyl-[protein] + phosphate</text>
        <dbReference type="Rhea" id="RHEA:47004"/>
        <dbReference type="Rhea" id="RHEA-COMP:11060"/>
        <dbReference type="Rhea" id="RHEA-COMP:11605"/>
        <dbReference type="ChEBI" id="CHEBI:15377"/>
        <dbReference type="ChEBI" id="CHEBI:30013"/>
        <dbReference type="ChEBI" id="CHEBI:43474"/>
        <dbReference type="ChEBI" id="CHEBI:61977"/>
        <dbReference type="EC" id="3.1.3.16"/>
    </reaction>
</comment>
<dbReference type="SMART" id="SM00331">
    <property type="entry name" value="PP2C_SIG"/>
    <property type="match status" value="1"/>
</dbReference>
<organism evidence="10 11">
    <name type="scientific">Aerococcus suis</name>
    <dbReference type="NCBI Taxonomy" id="371602"/>
    <lineage>
        <taxon>Bacteria</taxon>
        <taxon>Bacillati</taxon>
        <taxon>Bacillota</taxon>
        <taxon>Bacilli</taxon>
        <taxon>Lactobacillales</taxon>
        <taxon>Aerococcaceae</taxon>
        <taxon>Aerococcus</taxon>
    </lineage>
</organism>
<dbReference type="RefSeq" id="WP_084097796.1">
    <property type="nucleotide sequence ID" value="NZ_FWXK01000001.1"/>
</dbReference>